<organism evidence="1 2">
    <name type="scientific">Azospirillum argentinense</name>
    <dbReference type="NCBI Taxonomy" id="2970906"/>
    <lineage>
        <taxon>Bacteria</taxon>
        <taxon>Pseudomonadati</taxon>
        <taxon>Pseudomonadota</taxon>
        <taxon>Alphaproteobacteria</taxon>
        <taxon>Rhodospirillales</taxon>
        <taxon>Azospirillaceae</taxon>
        <taxon>Azospirillum</taxon>
    </lineage>
</organism>
<accession>A0A5B0KIW3</accession>
<dbReference type="EMBL" id="VEWN01000025">
    <property type="protein sequence ID" value="KAA1052522.1"/>
    <property type="molecule type" value="Genomic_DNA"/>
</dbReference>
<evidence type="ECO:0000313" key="2">
    <source>
        <dbReference type="Proteomes" id="UP000325333"/>
    </source>
</evidence>
<comment type="caution">
    <text evidence="1">The sequence shown here is derived from an EMBL/GenBank/DDBJ whole genome shotgun (WGS) entry which is preliminary data.</text>
</comment>
<dbReference type="Proteomes" id="UP000325333">
    <property type="component" value="Unassembled WGS sequence"/>
</dbReference>
<proteinExistence type="predicted"/>
<protein>
    <submittedName>
        <fullName evidence="1">Uncharacterized protein</fullName>
    </submittedName>
</protein>
<dbReference type="RefSeq" id="WP_149651705.1">
    <property type="nucleotide sequence ID" value="NZ_VEWN01000025.1"/>
</dbReference>
<dbReference type="AlphaFoldDB" id="A0A5B0KIW3"/>
<gene>
    <name evidence="1" type="ORF">FH063_004199</name>
</gene>
<evidence type="ECO:0000313" key="1">
    <source>
        <dbReference type="EMBL" id="KAA1052522.1"/>
    </source>
</evidence>
<name>A0A5B0KIW3_9PROT</name>
<reference evidence="1 2" key="1">
    <citation type="submission" date="2019-07" db="EMBL/GenBank/DDBJ databases">
        <title>Genome sequencing of the stress-tolerant strain Azospirillum brasilense Az19.</title>
        <authorList>
            <person name="Maroniche G.A."/>
            <person name="Garcia J.E."/>
            <person name="Pagnussat L."/>
            <person name="Amenta M."/>
            <person name="Creus C.M."/>
        </authorList>
    </citation>
    <scope>NUCLEOTIDE SEQUENCE [LARGE SCALE GENOMIC DNA]</scope>
    <source>
        <strain evidence="1 2">Az19</strain>
    </source>
</reference>
<sequence>MVTVWGISDSMLDGRYLRIFDFYSFRPLQGESSLKFHRRGAGSPALILSRKGALSAYFTRRIMEMRHPLLFSVDAARRRSGWQLGRPFSR</sequence>